<evidence type="ECO:0000313" key="2">
    <source>
        <dbReference type="EMBL" id="USE78997.1"/>
    </source>
</evidence>
<feature type="domain" description="Anti-CBASS protein Acb1-like N-terminal" evidence="1">
    <location>
        <begin position="25"/>
        <end position="373"/>
    </location>
</feature>
<gene>
    <name evidence="2" type="ORF">NDR89_20385</name>
</gene>
<name>A0ABY4VPD5_9BURK</name>
<sequence>MRLDGYESALLGSRALVPQLVPQSAIELYATGGLYGRVVDMPADAAVARGVTIEGDTESVVANELDRLKALPALADGIRWARLTGAAAILLVADDGGLLRDPLNVGGLRSIEELKVFDLDDISATDDRYLDPTKSNFGTPERYRVRVNVTGVAEGEFTVHETRLIPISGDPLPRRMAAIKGIPWAGRSAVTRPYAVINQYRQSLRWALSILERKQQAIYGMKGLAELIQADMEGVVQKRIGLVDAVRNVRNTVAVDGEDQYRIEDTNVSGVRDVVAEFQIALSAETGIPVTLLFGRSPAGMNSTGQADFDGFYDMVENYQRNRGTPALERLVSLILAQKTVAKKVDQWSIGWPALQSPTDKEKAEVRKANAEAEKAEADALGGLIDRGVISEEEGKDHLVAEGRYGLERAQGSRTAAAQYAAQT</sequence>
<dbReference type="Pfam" id="PF06381">
    <property type="entry name" value="Phage_portal_3"/>
    <property type="match status" value="1"/>
</dbReference>
<protein>
    <submittedName>
        <fullName evidence="2">DUF1073 domain-containing protein</fullName>
    </submittedName>
</protein>
<dbReference type="Proteomes" id="UP001056648">
    <property type="component" value="Chromosome 2"/>
</dbReference>
<organism evidence="2 3">
    <name type="scientific">Cupriavidus gilardii</name>
    <dbReference type="NCBI Taxonomy" id="82541"/>
    <lineage>
        <taxon>Bacteria</taxon>
        <taxon>Pseudomonadati</taxon>
        <taxon>Pseudomonadota</taxon>
        <taxon>Betaproteobacteria</taxon>
        <taxon>Burkholderiales</taxon>
        <taxon>Burkholderiaceae</taxon>
        <taxon>Cupriavidus</taxon>
    </lineage>
</organism>
<proteinExistence type="predicted"/>
<keyword evidence="3" id="KW-1185">Reference proteome</keyword>
<evidence type="ECO:0000259" key="1">
    <source>
        <dbReference type="Pfam" id="PF06381"/>
    </source>
</evidence>
<reference evidence="2" key="1">
    <citation type="submission" date="2022-06" db="EMBL/GenBank/DDBJ databases">
        <title>Complete genome sequence and characterization of Cupriavidus gilardii QJ1 isolated from contaminating cells.</title>
        <authorList>
            <person name="Qi J."/>
        </authorList>
    </citation>
    <scope>NUCLEOTIDE SEQUENCE</scope>
    <source>
        <strain evidence="2">QJ1</strain>
    </source>
</reference>
<dbReference type="RefSeq" id="WP_252252718.1">
    <property type="nucleotide sequence ID" value="NZ_CP098736.1"/>
</dbReference>
<evidence type="ECO:0000313" key="3">
    <source>
        <dbReference type="Proteomes" id="UP001056648"/>
    </source>
</evidence>
<accession>A0ABY4VPD5</accession>
<dbReference type="InterPro" id="IPR024459">
    <property type="entry name" value="Acb1-like_N"/>
</dbReference>
<dbReference type="EMBL" id="CP098736">
    <property type="protein sequence ID" value="USE78997.1"/>
    <property type="molecule type" value="Genomic_DNA"/>
</dbReference>